<feature type="transmembrane region" description="Helical" evidence="13">
    <location>
        <begin position="134"/>
        <end position="151"/>
    </location>
</feature>
<evidence type="ECO:0000256" key="8">
    <source>
        <dbReference type="ARBA" id="ARBA00022989"/>
    </source>
</evidence>
<keyword evidence="11" id="KW-0411">Iron-sulfur</keyword>
<feature type="domain" description="FAD-binding FR-type" evidence="14">
    <location>
        <begin position="213"/>
        <end position="311"/>
    </location>
</feature>
<protein>
    <submittedName>
        <fullName evidence="15">Ferric reductase-like transmembrane domain-containing protein</fullName>
    </submittedName>
</protein>
<evidence type="ECO:0000256" key="12">
    <source>
        <dbReference type="ARBA" id="ARBA00023136"/>
    </source>
</evidence>
<evidence type="ECO:0000256" key="9">
    <source>
        <dbReference type="ARBA" id="ARBA00023002"/>
    </source>
</evidence>
<dbReference type="InterPro" id="IPR039261">
    <property type="entry name" value="FNR_nucleotide-bd"/>
</dbReference>
<evidence type="ECO:0000256" key="13">
    <source>
        <dbReference type="SAM" id="Phobius"/>
    </source>
</evidence>
<dbReference type="Pfam" id="PF01794">
    <property type="entry name" value="Ferric_reduct"/>
    <property type="match status" value="1"/>
</dbReference>
<dbReference type="InterPro" id="IPR017938">
    <property type="entry name" value="Riboflavin_synthase-like_b-brl"/>
</dbReference>
<reference evidence="15 16" key="1">
    <citation type="submission" date="2020-10" db="EMBL/GenBank/DDBJ databases">
        <title>Connecting structure to function with the recovery of over 1000 high-quality activated sludge metagenome-assembled genomes encoding full-length rRNA genes using long-read sequencing.</title>
        <authorList>
            <person name="Singleton C.M."/>
            <person name="Petriglieri F."/>
            <person name="Kristensen J.M."/>
            <person name="Kirkegaard R.H."/>
            <person name="Michaelsen T.Y."/>
            <person name="Andersen M.H."/>
            <person name="Karst S.M."/>
            <person name="Dueholm M.S."/>
            <person name="Nielsen P.H."/>
            <person name="Albertsen M."/>
        </authorList>
    </citation>
    <scope>NUCLEOTIDE SEQUENCE [LARGE SCALE GENOMIC DNA]</scope>
    <source>
        <strain evidence="15">EsbW_18-Q3-R4-48_BATAC.285</strain>
    </source>
</reference>
<dbReference type="GO" id="GO:0016020">
    <property type="term" value="C:membrane"/>
    <property type="evidence" value="ECO:0007669"/>
    <property type="project" value="UniProtKB-SubCell"/>
</dbReference>
<comment type="subcellular location">
    <subcellularLocation>
        <location evidence="2">Membrane</location>
        <topology evidence="2">Multi-pass membrane protein</topology>
    </subcellularLocation>
</comment>
<dbReference type="AlphaFoldDB" id="A0A935PYZ3"/>
<evidence type="ECO:0000256" key="7">
    <source>
        <dbReference type="ARBA" id="ARBA00022827"/>
    </source>
</evidence>
<feature type="transmembrane region" description="Helical" evidence="13">
    <location>
        <begin position="80"/>
        <end position="95"/>
    </location>
</feature>
<dbReference type="SUPFAM" id="SSF52343">
    <property type="entry name" value="Ferredoxin reductase-like, C-terminal NADP-linked domain"/>
    <property type="match status" value="1"/>
</dbReference>
<dbReference type="GO" id="GO:0046872">
    <property type="term" value="F:metal ion binding"/>
    <property type="evidence" value="ECO:0007669"/>
    <property type="project" value="UniProtKB-KW"/>
</dbReference>
<accession>A0A935PYZ3</accession>
<dbReference type="InterPro" id="IPR013112">
    <property type="entry name" value="FAD-bd_8"/>
</dbReference>
<evidence type="ECO:0000256" key="2">
    <source>
        <dbReference type="ARBA" id="ARBA00004141"/>
    </source>
</evidence>
<dbReference type="PROSITE" id="PS51384">
    <property type="entry name" value="FAD_FR"/>
    <property type="match status" value="1"/>
</dbReference>
<dbReference type="InterPro" id="IPR050415">
    <property type="entry name" value="MRET"/>
</dbReference>
<dbReference type="SUPFAM" id="SSF63380">
    <property type="entry name" value="Riboflavin synthase domain-like"/>
    <property type="match status" value="1"/>
</dbReference>
<proteinExistence type="predicted"/>
<dbReference type="GO" id="GO:0050660">
    <property type="term" value="F:flavin adenine dinucleotide binding"/>
    <property type="evidence" value="ECO:0007669"/>
    <property type="project" value="TreeGrafter"/>
</dbReference>
<evidence type="ECO:0000256" key="11">
    <source>
        <dbReference type="ARBA" id="ARBA00023014"/>
    </source>
</evidence>
<keyword evidence="7" id="KW-0274">FAD</keyword>
<organism evidence="15 16">
    <name type="scientific">Candidatus Accumulibacter proximus</name>
    <dbReference type="NCBI Taxonomy" id="2954385"/>
    <lineage>
        <taxon>Bacteria</taxon>
        <taxon>Pseudomonadati</taxon>
        <taxon>Pseudomonadota</taxon>
        <taxon>Betaproteobacteria</taxon>
        <taxon>Candidatus Accumulibacter</taxon>
    </lineage>
</organism>
<dbReference type="GO" id="GO:0016491">
    <property type="term" value="F:oxidoreductase activity"/>
    <property type="evidence" value="ECO:0007669"/>
    <property type="project" value="UniProtKB-KW"/>
</dbReference>
<feature type="transmembrane region" description="Helical" evidence="13">
    <location>
        <begin position="41"/>
        <end position="59"/>
    </location>
</feature>
<evidence type="ECO:0000313" key="15">
    <source>
        <dbReference type="EMBL" id="MBK7675929.1"/>
    </source>
</evidence>
<keyword evidence="8 13" id="KW-1133">Transmembrane helix</keyword>
<comment type="cofactor">
    <cofactor evidence="1">
        <name>FAD</name>
        <dbReference type="ChEBI" id="CHEBI:57692"/>
    </cofactor>
</comment>
<evidence type="ECO:0000259" key="14">
    <source>
        <dbReference type="PROSITE" id="PS51384"/>
    </source>
</evidence>
<keyword evidence="5" id="KW-0001">2Fe-2S</keyword>
<dbReference type="GO" id="GO:0051537">
    <property type="term" value="F:2 iron, 2 sulfur cluster binding"/>
    <property type="evidence" value="ECO:0007669"/>
    <property type="project" value="UniProtKB-KW"/>
</dbReference>
<evidence type="ECO:0000313" key="16">
    <source>
        <dbReference type="Proteomes" id="UP000697998"/>
    </source>
</evidence>
<feature type="transmembrane region" description="Helical" evidence="13">
    <location>
        <begin position="182"/>
        <end position="203"/>
    </location>
</feature>
<keyword evidence="9" id="KW-0560">Oxidoreductase</keyword>
<evidence type="ECO:0000256" key="3">
    <source>
        <dbReference type="ARBA" id="ARBA00022630"/>
    </source>
</evidence>
<sequence length="439" mass="48409">MKPLLASLLALVAAVWGWDVLNTSYPASAHPLWISRQEALYLSGYLSIALMSLAMFLATRPTWLEAPLGGMDRVYRTHKWAGILAISLAALHWLIEMSDDILKSTIGREGRIPKEKFAGLLKVLRDLAEDIGEWAIYAVLIMLVITLWKKFPYKAWRCLHRAMPVLYLMLAFHAALLAPTDYWAQPAGALLAVLLAVGVYGAFRSLQGSIGRTRQAAGEILAVEQPSPDITTVRCRLDRGWHGHHPGQFAFVTFDEKEGAHPFTIASADQGDRVISFDIKALGDYTGSLAARLQAGQGVRVEGPYGRFDLARCNPHARQIWIAGGIGVTPFLAWLESLQSAPAQAPAADLHYCTRDQASDAFVPRLERLCATLPGIRLHVHGARQGASLTAESLSRSLGSEQQAEVWFCGPSRLADALRSGLDRLGRRLRFHQEAFEMR</sequence>
<dbReference type="EMBL" id="JADJMH010000014">
    <property type="protein sequence ID" value="MBK7675929.1"/>
    <property type="molecule type" value="Genomic_DNA"/>
</dbReference>
<dbReference type="PANTHER" id="PTHR47354">
    <property type="entry name" value="NADH OXIDOREDUCTASE HCR"/>
    <property type="match status" value="1"/>
</dbReference>
<dbReference type="Gene3D" id="3.40.50.80">
    <property type="entry name" value="Nucleotide-binding domain of ferredoxin-NADP reductase (FNR) module"/>
    <property type="match status" value="1"/>
</dbReference>
<evidence type="ECO:0000256" key="1">
    <source>
        <dbReference type="ARBA" id="ARBA00001974"/>
    </source>
</evidence>
<evidence type="ECO:0000256" key="6">
    <source>
        <dbReference type="ARBA" id="ARBA00022723"/>
    </source>
</evidence>
<dbReference type="SFLD" id="SFLDG01168">
    <property type="entry name" value="Ferric_reductase_subgroup_(FRE"/>
    <property type="match status" value="1"/>
</dbReference>
<dbReference type="CDD" id="cd06198">
    <property type="entry name" value="FNR_like_3"/>
    <property type="match status" value="1"/>
</dbReference>
<comment type="caution">
    <text evidence="15">The sequence shown here is derived from an EMBL/GenBank/DDBJ whole genome shotgun (WGS) entry which is preliminary data.</text>
</comment>
<gene>
    <name evidence="15" type="ORF">IPJ27_14900</name>
</gene>
<feature type="transmembrane region" description="Helical" evidence="13">
    <location>
        <begin position="158"/>
        <end position="176"/>
    </location>
</feature>
<dbReference type="Proteomes" id="UP000697998">
    <property type="component" value="Unassembled WGS sequence"/>
</dbReference>
<evidence type="ECO:0000256" key="4">
    <source>
        <dbReference type="ARBA" id="ARBA00022692"/>
    </source>
</evidence>
<dbReference type="SFLD" id="SFLDS00052">
    <property type="entry name" value="Ferric_Reductase_Domain"/>
    <property type="match status" value="1"/>
</dbReference>
<dbReference type="Gene3D" id="2.40.30.10">
    <property type="entry name" value="Translation factors"/>
    <property type="match status" value="1"/>
</dbReference>
<keyword evidence="6" id="KW-0479">Metal-binding</keyword>
<evidence type="ECO:0000256" key="5">
    <source>
        <dbReference type="ARBA" id="ARBA00022714"/>
    </source>
</evidence>
<keyword evidence="10" id="KW-0408">Iron</keyword>
<dbReference type="InterPro" id="IPR017927">
    <property type="entry name" value="FAD-bd_FR_type"/>
</dbReference>
<dbReference type="InterPro" id="IPR013130">
    <property type="entry name" value="Fe3_Rdtase_TM_dom"/>
</dbReference>
<keyword evidence="3" id="KW-0285">Flavoprotein</keyword>
<dbReference type="Pfam" id="PF08022">
    <property type="entry name" value="FAD_binding_8"/>
    <property type="match status" value="1"/>
</dbReference>
<dbReference type="PANTHER" id="PTHR47354:SF8">
    <property type="entry name" value="1,2-PHENYLACETYL-COA EPOXIDASE, SUBUNIT E"/>
    <property type="match status" value="1"/>
</dbReference>
<name>A0A935PYZ3_9PROT</name>
<keyword evidence="12 13" id="KW-0472">Membrane</keyword>
<evidence type="ECO:0000256" key="10">
    <source>
        <dbReference type="ARBA" id="ARBA00023004"/>
    </source>
</evidence>
<keyword evidence="4 13" id="KW-0812">Transmembrane</keyword>